<accession>A0ABT8TKL3</accession>
<dbReference type="RefSeq" id="WP_302713443.1">
    <property type="nucleotide sequence ID" value="NZ_JAULRT010000059.1"/>
</dbReference>
<reference evidence="2" key="1">
    <citation type="submission" date="2023-07" db="EMBL/GenBank/DDBJ databases">
        <title>Gilvimarinus algae sp. nov., isolated from the surface of Kelp.</title>
        <authorList>
            <person name="Sun Y.Y."/>
            <person name="Gong Y."/>
            <person name="Du Z.J."/>
        </authorList>
    </citation>
    <scope>NUCLEOTIDE SEQUENCE</scope>
    <source>
        <strain evidence="2">SDUM040014</strain>
    </source>
</reference>
<keyword evidence="3" id="KW-1185">Reference proteome</keyword>
<feature type="domain" description="PA14" evidence="1">
    <location>
        <begin position="38"/>
        <end position="175"/>
    </location>
</feature>
<dbReference type="Proteomes" id="UP001168380">
    <property type="component" value="Unassembled WGS sequence"/>
</dbReference>
<dbReference type="InterPro" id="IPR011658">
    <property type="entry name" value="PA14_dom"/>
</dbReference>
<dbReference type="Pfam" id="PF07691">
    <property type="entry name" value="PA14"/>
    <property type="match status" value="1"/>
</dbReference>
<dbReference type="PROSITE" id="PS51820">
    <property type="entry name" value="PA14"/>
    <property type="match status" value="1"/>
</dbReference>
<comment type="caution">
    <text evidence="2">The sequence shown here is derived from an EMBL/GenBank/DDBJ whole genome shotgun (WGS) entry which is preliminary data.</text>
</comment>
<dbReference type="InterPro" id="IPR037524">
    <property type="entry name" value="PA14/GLEYA"/>
</dbReference>
<dbReference type="EMBL" id="JAULRT010000059">
    <property type="protein sequence ID" value="MDO3382902.1"/>
    <property type="molecule type" value="Genomic_DNA"/>
</dbReference>
<dbReference type="SUPFAM" id="SSF56988">
    <property type="entry name" value="Anthrax protective antigen"/>
    <property type="match status" value="1"/>
</dbReference>
<organism evidence="2 3">
    <name type="scientific">Gilvimarinus algae</name>
    <dbReference type="NCBI Taxonomy" id="3058037"/>
    <lineage>
        <taxon>Bacteria</taxon>
        <taxon>Pseudomonadati</taxon>
        <taxon>Pseudomonadota</taxon>
        <taxon>Gammaproteobacteria</taxon>
        <taxon>Cellvibrionales</taxon>
        <taxon>Cellvibrionaceae</taxon>
        <taxon>Gilvimarinus</taxon>
    </lineage>
</organism>
<protein>
    <submittedName>
        <fullName evidence="2">PA14 domain-containing protein</fullName>
    </submittedName>
</protein>
<dbReference type="Gene3D" id="3.90.182.10">
    <property type="entry name" value="Toxin - Anthrax Protective Antigen,domain 1"/>
    <property type="match status" value="1"/>
</dbReference>
<evidence type="ECO:0000313" key="2">
    <source>
        <dbReference type="EMBL" id="MDO3382902.1"/>
    </source>
</evidence>
<sequence>MTKNSLLSLLLIGFAVLVVIRLIPPSVDEILEMTLSKNAENITAITQARNITETRTLMIDKVELNHNNRFGHSVLGPLGWSEHFFADIETRFRVAEKARYRFMVGSDDGFRLSIDGKLLCQHVKDRPFRKQSCYQTLEEGEYQLSLSYFQGYGNAGLTLEAGRDSGDKPVFWGDAIAGIEYLPVSGKP</sequence>
<gene>
    <name evidence="2" type="ORF">QWI16_12050</name>
</gene>
<proteinExistence type="predicted"/>
<evidence type="ECO:0000313" key="3">
    <source>
        <dbReference type="Proteomes" id="UP001168380"/>
    </source>
</evidence>
<evidence type="ECO:0000259" key="1">
    <source>
        <dbReference type="PROSITE" id="PS51820"/>
    </source>
</evidence>
<name>A0ABT8TKL3_9GAMM</name>